<evidence type="ECO:0000256" key="2">
    <source>
        <dbReference type="ARBA" id="ARBA00023136"/>
    </source>
</evidence>
<dbReference type="InterPro" id="IPR012910">
    <property type="entry name" value="Plug_dom"/>
</dbReference>
<accession>A0ABN0T845</accession>
<feature type="domain" description="Secretin/TonB short N-terminal" evidence="4">
    <location>
        <begin position="27"/>
        <end position="78"/>
    </location>
</feature>
<dbReference type="InterPro" id="IPR011662">
    <property type="entry name" value="Secretin/TonB_short_N"/>
</dbReference>
<dbReference type="InterPro" id="IPR037066">
    <property type="entry name" value="Plug_dom_sf"/>
</dbReference>
<gene>
    <name evidence="5" type="ORF">GCM10008964_03220</name>
</gene>
<sequence length="867" mass="97723">MTESQQISIPAGSLETALNQLGQQTGLLISFSADLVRDQSSPGAKQARSIYQALDQILAHSGLRYVQNGELSYTILPIQSADQSGVDLPQLNIEALPHNPEIKTLTSIEMRQSLRSDLAEALSLIPSVRVDDTASSSLQQGDIKPAEFSIRGAAPYQNKLMLDGASIDSRLDPALEESASNYTRVAGHSQGLFVDPTFLDNLTVIDVNASASEGGFVGGVVKAETKAYSGRDEFQIKHRKTQDSWTEFHVDESQEGEFFEDGARQLPTGLPGDYHPKFRKSETALQGATRIGDIGVFAGYSEKESHISQKQLVQLDFDYFADTGRIFKPSDEKTLDKESRYGVVRFDLLERDYDLNASVAYSDYYEDSFLINYIGSDFEGQHQGLNASVNFGKQFADTRMALNLNAGTNADQREFESNTIDQYKYTSIYEAGIFGGYGDLANRQYTIGSTLNFTTSLNESHVWRYGTELKWARYMQDRGNDFTFNEYTLDFTQPLPPQTSPGSWAPSDQFHSREVIYQAGKIAFDNMDISAFTELNGDYQHVFWRAGVRVEHDDWLDNVNLAPRIQAGVYLNNTQTARITVGANRYYGKSFLSYRLREEERSRMSIRERDSASDNWTTIDPTQEWEFRDLDTPYDDEYSVGLYAEVLSGQAGLQYVERQGRKQIRTHYDSTSEVSWFENSGSSNTQQVDLFWRSSPFRFAGMKWLVNSTVSWMDKDTDARYGDSGGYLSSVDANEQVIFEGNQVARRALPAGDFATPVTANLDIIMQAFDDRLLVKNSWAFTNGYKYLKSLGKDDDTGLDSYETENQGRTTRWDISVEYALLSRPSSPYIRADIINVSDKRNVVTTESGIQLFGLGRQFWFEIGYRY</sequence>
<dbReference type="SMART" id="SM00965">
    <property type="entry name" value="STN"/>
    <property type="match status" value="1"/>
</dbReference>
<reference evidence="5 6" key="1">
    <citation type="journal article" date="2019" name="Int. J. Syst. Evol. Microbiol.">
        <title>The Global Catalogue of Microorganisms (GCM) 10K type strain sequencing project: providing services to taxonomists for standard genome sequencing and annotation.</title>
        <authorList>
            <consortium name="The Broad Institute Genomics Platform"/>
            <consortium name="The Broad Institute Genome Sequencing Center for Infectious Disease"/>
            <person name="Wu L."/>
            <person name="Ma J."/>
        </authorList>
    </citation>
    <scope>NUCLEOTIDE SEQUENCE [LARGE SCALE GENOMIC DNA]</scope>
    <source>
        <strain evidence="5 6">JCM 6886</strain>
    </source>
</reference>
<keyword evidence="6" id="KW-1185">Reference proteome</keyword>
<comment type="caution">
    <text evidence="5">The sequence shown here is derived from an EMBL/GenBank/DDBJ whole genome shotgun (WGS) entry which is preliminary data.</text>
</comment>
<dbReference type="SUPFAM" id="SSF56935">
    <property type="entry name" value="Porins"/>
    <property type="match status" value="1"/>
</dbReference>
<evidence type="ECO:0000313" key="5">
    <source>
        <dbReference type="EMBL" id="GAA0214984.1"/>
    </source>
</evidence>
<keyword evidence="5" id="KW-0675">Receptor</keyword>
<evidence type="ECO:0000256" key="1">
    <source>
        <dbReference type="ARBA" id="ARBA00022448"/>
    </source>
</evidence>
<keyword evidence="2" id="KW-0472">Membrane</keyword>
<keyword evidence="1" id="KW-0813">Transport</keyword>
<dbReference type="EMBL" id="BAAADG010000001">
    <property type="protein sequence ID" value="GAA0214984.1"/>
    <property type="molecule type" value="Genomic_DNA"/>
</dbReference>
<name>A0ABN0T845_9GAMM</name>
<dbReference type="Gene3D" id="3.55.50.30">
    <property type="match status" value="1"/>
</dbReference>
<organism evidence="5 6">
    <name type="scientific">Methylophaga marina</name>
    <dbReference type="NCBI Taxonomy" id="45495"/>
    <lineage>
        <taxon>Bacteria</taxon>
        <taxon>Pseudomonadati</taxon>
        <taxon>Pseudomonadota</taxon>
        <taxon>Gammaproteobacteria</taxon>
        <taxon>Thiotrichales</taxon>
        <taxon>Piscirickettsiaceae</taxon>
        <taxon>Methylophaga</taxon>
    </lineage>
</organism>
<proteinExistence type="predicted"/>
<evidence type="ECO:0000256" key="3">
    <source>
        <dbReference type="ARBA" id="ARBA00023237"/>
    </source>
</evidence>
<keyword evidence="3" id="KW-0998">Cell outer membrane</keyword>
<evidence type="ECO:0000313" key="6">
    <source>
        <dbReference type="Proteomes" id="UP001501476"/>
    </source>
</evidence>
<dbReference type="Gene3D" id="2.170.130.10">
    <property type="entry name" value="TonB-dependent receptor, plug domain"/>
    <property type="match status" value="1"/>
</dbReference>
<dbReference type="Proteomes" id="UP001501476">
    <property type="component" value="Unassembled WGS sequence"/>
</dbReference>
<protein>
    <submittedName>
        <fullName evidence="5">TonB-dependent receptor</fullName>
    </submittedName>
</protein>
<evidence type="ECO:0000259" key="4">
    <source>
        <dbReference type="SMART" id="SM00965"/>
    </source>
</evidence>
<dbReference type="Pfam" id="PF07715">
    <property type="entry name" value="Plug"/>
    <property type="match status" value="1"/>
</dbReference>